<evidence type="ECO:0000313" key="2">
    <source>
        <dbReference type="EMBL" id="EDX10002.1"/>
    </source>
</evidence>
<dbReference type="EMBL" id="CM000363">
    <property type="protein sequence ID" value="EDX10002.1"/>
    <property type="molecule type" value="Genomic_DNA"/>
</dbReference>
<sequence length="91" mass="9888">MLHTGTWILGAGSHAGDPMLAVWEEARSEAAATPCSNCIYMQETTRHLMPSDGGAGGDAAFHLEAGRLLQQEKRVESREKWGAHPTRTERG</sequence>
<feature type="region of interest" description="Disordered" evidence="1">
    <location>
        <begin position="72"/>
        <end position="91"/>
    </location>
</feature>
<dbReference type="Proteomes" id="UP000000304">
    <property type="component" value="Chromosome 3L"/>
</dbReference>
<accession>B4QPL1</accession>
<reference evidence="2 3" key="1">
    <citation type="journal article" date="2007" name="Nature">
        <title>Evolution of genes and genomes on the Drosophila phylogeny.</title>
        <authorList>
            <consortium name="Drosophila 12 Genomes Consortium"/>
            <person name="Clark A.G."/>
            <person name="Eisen M.B."/>
            <person name="Smith D.R."/>
            <person name="Bergman C.M."/>
            <person name="Oliver B."/>
            <person name="Markow T.A."/>
            <person name="Kaufman T.C."/>
            <person name="Kellis M."/>
            <person name="Gelbart W."/>
            <person name="Iyer V.N."/>
            <person name="Pollard D.A."/>
            <person name="Sackton T.B."/>
            <person name="Larracuente A.M."/>
            <person name="Singh N.D."/>
            <person name="Abad J.P."/>
            <person name="Abt D.N."/>
            <person name="Adryan B."/>
            <person name="Aguade M."/>
            <person name="Akashi H."/>
            <person name="Anderson W.W."/>
            <person name="Aquadro C.F."/>
            <person name="Ardell D.H."/>
            <person name="Arguello R."/>
            <person name="Artieri C.G."/>
            <person name="Barbash D.A."/>
            <person name="Barker D."/>
            <person name="Barsanti P."/>
            <person name="Batterham P."/>
            <person name="Batzoglou S."/>
            <person name="Begun D."/>
            <person name="Bhutkar A."/>
            <person name="Blanco E."/>
            <person name="Bosak S.A."/>
            <person name="Bradley R.K."/>
            <person name="Brand A.D."/>
            <person name="Brent M.R."/>
            <person name="Brooks A.N."/>
            <person name="Brown R.H."/>
            <person name="Butlin R.K."/>
            <person name="Caggese C."/>
            <person name="Calvi B.R."/>
            <person name="Bernardo de Carvalho A."/>
            <person name="Caspi A."/>
            <person name="Castrezana S."/>
            <person name="Celniker S.E."/>
            <person name="Chang J.L."/>
            <person name="Chapple C."/>
            <person name="Chatterji S."/>
            <person name="Chinwalla A."/>
            <person name="Civetta A."/>
            <person name="Clifton S.W."/>
            <person name="Comeron J.M."/>
            <person name="Costello J.C."/>
            <person name="Coyne J.A."/>
            <person name="Daub J."/>
            <person name="David R.G."/>
            <person name="Delcher A.L."/>
            <person name="Delehaunty K."/>
            <person name="Do C.B."/>
            <person name="Ebling H."/>
            <person name="Edwards K."/>
            <person name="Eickbush T."/>
            <person name="Evans J.D."/>
            <person name="Filipski A."/>
            <person name="Findeiss S."/>
            <person name="Freyhult E."/>
            <person name="Fulton L."/>
            <person name="Fulton R."/>
            <person name="Garcia A.C."/>
            <person name="Gardiner A."/>
            <person name="Garfield D.A."/>
            <person name="Garvin B.E."/>
            <person name="Gibson G."/>
            <person name="Gilbert D."/>
            <person name="Gnerre S."/>
            <person name="Godfrey J."/>
            <person name="Good R."/>
            <person name="Gotea V."/>
            <person name="Gravely B."/>
            <person name="Greenberg A.J."/>
            <person name="Griffiths-Jones S."/>
            <person name="Gross S."/>
            <person name="Guigo R."/>
            <person name="Gustafson E.A."/>
            <person name="Haerty W."/>
            <person name="Hahn M.W."/>
            <person name="Halligan D.L."/>
            <person name="Halpern A.L."/>
            <person name="Halter G.M."/>
            <person name="Han M.V."/>
            <person name="Heger A."/>
            <person name="Hillier L."/>
            <person name="Hinrichs A.S."/>
            <person name="Holmes I."/>
            <person name="Hoskins R.A."/>
            <person name="Hubisz M.J."/>
            <person name="Hultmark D."/>
            <person name="Huntley M.A."/>
            <person name="Jaffe D.B."/>
            <person name="Jagadeeshan S."/>
            <person name="Jeck W.R."/>
            <person name="Johnson J."/>
            <person name="Jones C.D."/>
            <person name="Jordan W.C."/>
            <person name="Karpen G.H."/>
            <person name="Kataoka E."/>
            <person name="Keightley P.D."/>
            <person name="Kheradpour P."/>
            <person name="Kirkness E.F."/>
            <person name="Koerich L.B."/>
            <person name="Kristiansen K."/>
            <person name="Kudrna D."/>
            <person name="Kulathinal R.J."/>
            <person name="Kumar S."/>
            <person name="Kwok R."/>
            <person name="Lander E."/>
            <person name="Langley C.H."/>
            <person name="Lapoint R."/>
            <person name="Lazzaro B.P."/>
            <person name="Lee S.J."/>
            <person name="Levesque L."/>
            <person name="Li R."/>
            <person name="Lin C.F."/>
            <person name="Lin M.F."/>
            <person name="Lindblad-Toh K."/>
            <person name="Llopart A."/>
            <person name="Long M."/>
            <person name="Low L."/>
            <person name="Lozovsky E."/>
            <person name="Lu J."/>
            <person name="Luo M."/>
            <person name="Machado C.A."/>
            <person name="Makalowski W."/>
            <person name="Marzo M."/>
            <person name="Matsuda M."/>
            <person name="Matzkin L."/>
            <person name="McAllister B."/>
            <person name="McBride C.S."/>
            <person name="McKernan B."/>
            <person name="McKernan K."/>
            <person name="Mendez-Lago M."/>
            <person name="Minx P."/>
            <person name="Mollenhauer M.U."/>
            <person name="Montooth K."/>
            <person name="Mount S.M."/>
            <person name="Mu X."/>
            <person name="Myers E."/>
            <person name="Negre B."/>
            <person name="Newfeld S."/>
            <person name="Nielsen R."/>
            <person name="Noor M.A."/>
            <person name="O'Grady P."/>
            <person name="Pachter L."/>
            <person name="Papaceit M."/>
            <person name="Parisi M.J."/>
            <person name="Parisi M."/>
            <person name="Parts L."/>
            <person name="Pedersen J.S."/>
            <person name="Pesole G."/>
            <person name="Phillippy A.M."/>
            <person name="Ponting C.P."/>
            <person name="Pop M."/>
            <person name="Porcelli D."/>
            <person name="Powell J.R."/>
            <person name="Prohaska S."/>
            <person name="Pruitt K."/>
            <person name="Puig M."/>
            <person name="Quesneville H."/>
            <person name="Ram K.R."/>
            <person name="Rand D."/>
            <person name="Rasmussen M.D."/>
            <person name="Reed L.K."/>
            <person name="Reenan R."/>
            <person name="Reily A."/>
            <person name="Remington K.A."/>
            <person name="Rieger T.T."/>
            <person name="Ritchie M.G."/>
            <person name="Robin C."/>
            <person name="Rogers Y.H."/>
            <person name="Rohde C."/>
            <person name="Rozas J."/>
            <person name="Rubenfield M.J."/>
            <person name="Ruiz A."/>
            <person name="Russo S."/>
            <person name="Salzberg S.L."/>
            <person name="Sanchez-Gracia A."/>
            <person name="Saranga D.J."/>
            <person name="Sato H."/>
            <person name="Schaeffer S.W."/>
            <person name="Schatz M.C."/>
            <person name="Schlenke T."/>
            <person name="Schwartz R."/>
            <person name="Segarra C."/>
            <person name="Singh R.S."/>
            <person name="Sirot L."/>
            <person name="Sirota M."/>
            <person name="Sisneros N.B."/>
            <person name="Smith C.D."/>
            <person name="Smith T.F."/>
            <person name="Spieth J."/>
            <person name="Stage D.E."/>
            <person name="Stark A."/>
            <person name="Stephan W."/>
            <person name="Strausberg R.L."/>
            <person name="Strempel S."/>
            <person name="Sturgill D."/>
            <person name="Sutton G."/>
            <person name="Sutton G.G."/>
            <person name="Tao W."/>
            <person name="Teichmann S."/>
            <person name="Tobari Y.N."/>
            <person name="Tomimura Y."/>
            <person name="Tsolas J.M."/>
            <person name="Valente V.L."/>
            <person name="Venter E."/>
            <person name="Venter J.C."/>
            <person name="Vicario S."/>
            <person name="Vieira F.G."/>
            <person name="Vilella A.J."/>
            <person name="Villasante A."/>
            <person name="Walenz B."/>
            <person name="Wang J."/>
            <person name="Wasserman M."/>
            <person name="Watts T."/>
            <person name="Wilson D."/>
            <person name="Wilson R.K."/>
            <person name="Wing R.A."/>
            <person name="Wolfner M.F."/>
            <person name="Wong A."/>
            <person name="Wong G.K."/>
            <person name="Wu C.I."/>
            <person name="Wu G."/>
            <person name="Yamamoto D."/>
            <person name="Yang H.P."/>
            <person name="Yang S.P."/>
            <person name="Yorke J.A."/>
            <person name="Yoshida K."/>
            <person name="Zdobnov E."/>
            <person name="Zhang P."/>
            <person name="Zhang Y."/>
            <person name="Zimin A.V."/>
            <person name="Baldwin J."/>
            <person name="Abdouelleil A."/>
            <person name="Abdulkadir J."/>
            <person name="Abebe A."/>
            <person name="Abera B."/>
            <person name="Abreu J."/>
            <person name="Acer S.C."/>
            <person name="Aftuck L."/>
            <person name="Alexander A."/>
            <person name="An P."/>
            <person name="Anderson E."/>
            <person name="Anderson S."/>
            <person name="Arachi H."/>
            <person name="Azer M."/>
            <person name="Bachantsang P."/>
            <person name="Barry A."/>
            <person name="Bayul T."/>
            <person name="Berlin A."/>
            <person name="Bessette D."/>
            <person name="Bloom T."/>
            <person name="Blye J."/>
            <person name="Boguslavskiy L."/>
            <person name="Bonnet C."/>
            <person name="Boukhgalter B."/>
            <person name="Bourzgui I."/>
            <person name="Brown A."/>
            <person name="Cahill P."/>
            <person name="Channer S."/>
            <person name="Cheshatsang Y."/>
            <person name="Chuda L."/>
            <person name="Citroen M."/>
            <person name="Collymore A."/>
            <person name="Cooke P."/>
            <person name="Costello M."/>
            <person name="D'Aco K."/>
            <person name="Daza R."/>
            <person name="De Haan G."/>
            <person name="DeGray S."/>
            <person name="DeMaso C."/>
            <person name="Dhargay N."/>
            <person name="Dooley K."/>
            <person name="Dooley E."/>
            <person name="Doricent M."/>
            <person name="Dorje P."/>
            <person name="Dorjee K."/>
            <person name="Dupes A."/>
            <person name="Elong R."/>
            <person name="Falk J."/>
            <person name="Farina A."/>
            <person name="Faro S."/>
            <person name="Ferguson D."/>
            <person name="Fisher S."/>
            <person name="Foley C.D."/>
            <person name="Franke A."/>
            <person name="Friedrich D."/>
            <person name="Gadbois L."/>
            <person name="Gearin G."/>
            <person name="Gearin C.R."/>
            <person name="Giannoukos G."/>
            <person name="Goode T."/>
            <person name="Graham J."/>
            <person name="Grandbois E."/>
            <person name="Grewal S."/>
            <person name="Gyaltsen K."/>
            <person name="Hafez N."/>
            <person name="Hagos B."/>
            <person name="Hall J."/>
            <person name="Henson C."/>
            <person name="Hollinger A."/>
            <person name="Honan T."/>
            <person name="Huard M.D."/>
            <person name="Hughes L."/>
            <person name="Hurhula B."/>
            <person name="Husby M.E."/>
            <person name="Kamat A."/>
            <person name="Kanga B."/>
            <person name="Kashin S."/>
            <person name="Khazanovich D."/>
            <person name="Kisner P."/>
            <person name="Lance K."/>
            <person name="Lara M."/>
            <person name="Lee W."/>
            <person name="Lennon N."/>
            <person name="Letendre F."/>
            <person name="LeVine R."/>
            <person name="Lipovsky A."/>
            <person name="Liu X."/>
            <person name="Liu J."/>
            <person name="Liu S."/>
            <person name="Lokyitsang T."/>
            <person name="Lokyitsang Y."/>
            <person name="Lubonja R."/>
            <person name="Lui A."/>
            <person name="MacDonald P."/>
            <person name="Magnisalis V."/>
            <person name="Maru K."/>
            <person name="Matthews C."/>
            <person name="McCusker W."/>
            <person name="McDonough S."/>
            <person name="Mehta T."/>
            <person name="Meldrim J."/>
            <person name="Meneus L."/>
            <person name="Mihai O."/>
            <person name="Mihalev A."/>
            <person name="Mihova T."/>
            <person name="Mittelman R."/>
            <person name="Mlenga V."/>
            <person name="Montmayeur A."/>
            <person name="Mulrain L."/>
            <person name="Navidi A."/>
            <person name="Naylor J."/>
            <person name="Negash T."/>
            <person name="Nguyen T."/>
            <person name="Nguyen N."/>
            <person name="Nicol R."/>
            <person name="Norbu C."/>
            <person name="Norbu N."/>
            <person name="Novod N."/>
            <person name="O'Neill B."/>
            <person name="Osman S."/>
            <person name="Markiewicz E."/>
            <person name="Oyono O.L."/>
            <person name="Patti C."/>
            <person name="Phunkhang P."/>
            <person name="Pierre F."/>
            <person name="Priest M."/>
            <person name="Raghuraman S."/>
            <person name="Rege F."/>
            <person name="Reyes R."/>
            <person name="Rise C."/>
            <person name="Rogov P."/>
            <person name="Ross K."/>
            <person name="Ryan E."/>
            <person name="Settipalli S."/>
            <person name="Shea T."/>
            <person name="Sherpa N."/>
            <person name="Shi L."/>
            <person name="Shih D."/>
            <person name="Sparrow T."/>
            <person name="Spaulding J."/>
            <person name="Stalker J."/>
            <person name="Stange-Thomann N."/>
            <person name="Stavropoulos S."/>
            <person name="Stone C."/>
            <person name="Strader C."/>
            <person name="Tesfaye S."/>
            <person name="Thomson T."/>
            <person name="Thoulutsang Y."/>
            <person name="Thoulutsang D."/>
            <person name="Topham K."/>
            <person name="Topping I."/>
            <person name="Tsamla T."/>
            <person name="Vassiliev H."/>
            <person name="Vo A."/>
            <person name="Wangchuk T."/>
            <person name="Wangdi T."/>
            <person name="Weiand M."/>
            <person name="Wilkinson J."/>
            <person name="Wilson A."/>
            <person name="Yadav S."/>
            <person name="Young G."/>
            <person name="Yu Q."/>
            <person name="Zembek L."/>
            <person name="Zhong D."/>
            <person name="Zimmer A."/>
            <person name="Zwirko Z."/>
            <person name="Jaffe D.B."/>
            <person name="Alvarez P."/>
            <person name="Brockman W."/>
            <person name="Butler J."/>
            <person name="Chin C."/>
            <person name="Gnerre S."/>
            <person name="Grabherr M."/>
            <person name="Kleber M."/>
            <person name="Mauceli E."/>
            <person name="MacCallum I."/>
        </authorList>
    </citation>
    <scope>NUCLEOTIDE SEQUENCE [LARGE SCALE GENOMIC DNA]</scope>
    <source>
        <strain evidence="3">white501</strain>
    </source>
</reference>
<gene>
    <name evidence="2" type="primary">Dsim\GD12845</name>
    <name evidence="2" type="ORF">Dsim_GD12845</name>
</gene>
<name>B4QPL1_DROSI</name>
<dbReference type="HOGENOM" id="CLU_2429423_0_0_1"/>
<dbReference type="AlphaFoldDB" id="B4QPL1"/>
<protein>
    <submittedName>
        <fullName evidence="2">GD12845</fullName>
    </submittedName>
</protein>
<proteinExistence type="predicted"/>
<keyword evidence="3" id="KW-1185">Reference proteome</keyword>
<organism evidence="2 3">
    <name type="scientific">Drosophila simulans</name>
    <name type="common">Fruit fly</name>
    <dbReference type="NCBI Taxonomy" id="7240"/>
    <lineage>
        <taxon>Eukaryota</taxon>
        <taxon>Metazoa</taxon>
        <taxon>Ecdysozoa</taxon>
        <taxon>Arthropoda</taxon>
        <taxon>Hexapoda</taxon>
        <taxon>Insecta</taxon>
        <taxon>Pterygota</taxon>
        <taxon>Neoptera</taxon>
        <taxon>Endopterygota</taxon>
        <taxon>Diptera</taxon>
        <taxon>Brachycera</taxon>
        <taxon>Muscomorpha</taxon>
        <taxon>Ephydroidea</taxon>
        <taxon>Drosophilidae</taxon>
        <taxon>Drosophila</taxon>
        <taxon>Sophophora</taxon>
    </lineage>
</organism>
<evidence type="ECO:0000256" key="1">
    <source>
        <dbReference type="SAM" id="MobiDB-lite"/>
    </source>
</evidence>
<evidence type="ECO:0000313" key="3">
    <source>
        <dbReference type="Proteomes" id="UP000000304"/>
    </source>
</evidence>